<dbReference type="InterPro" id="IPR001841">
    <property type="entry name" value="Znf_RING"/>
</dbReference>
<keyword evidence="1" id="KW-0862">Zinc</keyword>
<dbReference type="HOGENOM" id="CLU_1091588_0_0_1"/>
<dbReference type="InParanoid" id="A0A061F7X7"/>
<keyword evidence="2" id="KW-0812">Transmembrane</keyword>
<dbReference type="InterPro" id="IPR013083">
    <property type="entry name" value="Znf_RING/FYVE/PHD"/>
</dbReference>
<feature type="domain" description="RING-type" evidence="3">
    <location>
        <begin position="210"/>
        <end position="252"/>
    </location>
</feature>
<sequence length="255" mass="28573">MSPDLLETLVVYLAFVLYAIGFAFFLFSILFQCWGLFFNRNRNQQVDVESSAGDIESGETSNPPPPPPVHVLSAISEAWLPDIPGAKPLTMYAASDECAICLEDFKEKEVCWVLVKCDHVFHKPCAEEWLKRSLSCPLCRTNANPIVNVNQNQQGDVESSAGDIELGETSNPPPPPPPPRVHVLPAISETWLPDIPGAKPLTMYAASDECAICLEDFKEKEVCWVLVKCDHVFHKPCAEEWLKRSFWWPLCRTNA</sequence>
<dbReference type="Proteomes" id="UP000026915">
    <property type="component" value="Chromosome 7"/>
</dbReference>
<evidence type="ECO:0000313" key="5">
    <source>
        <dbReference type="Proteomes" id="UP000026915"/>
    </source>
</evidence>
<gene>
    <name evidence="4" type="ORF">TCM_031493</name>
</gene>
<dbReference type="Pfam" id="PF13639">
    <property type="entry name" value="zf-RING_2"/>
    <property type="match status" value="2"/>
</dbReference>
<protein>
    <recommendedName>
        <fullName evidence="3">RING-type domain-containing protein</fullName>
    </recommendedName>
</protein>
<dbReference type="SMART" id="SM00184">
    <property type="entry name" value="RING"/>
    <property type="match status" value="2"/>
</dbReference>
<dbReference type="PANTHER" id="PTHR45676">
    <property type="entry name" value="RING-H2 FINGER PROTEIN ATL51-RELATED"/>
    <property type="match status" value="1"/>
</dbReference>
<dbReference type="PROSITE" id="PS50089">
    <property type="entry name" value="ZF_RING_2"/>
    <property type="match status" value="2"/>
</dbReference>
<evidence type="ECO:0000256" key="1">
    <source>
        <dbReference type="PROSITE-ProRule" id="PRU00175"/>
    </source>
</evidence>
<feature type="domain" description="RING-type" evidence="3">
    <location>
        <begin position="98"/>
        <end position="140"/>
    </location>
</feature>
<feature type="transmembrane region" description="Helical" evidence="2">
    <location>
        <begin position="12"/>
        <end position="37"/>
    </location>
</feature>
<reference evidence="4 5" key="1">
    <citation type="journal article" date="2013" name="Genome Biol.">
        <title>The genome sequence of the most widely cultivated cacao type and its use to identify candidate genes regulating pod color.</title>
        <authorList>
            <person name="Motamayor J.C."/>
            <person name="Mockaitis K."/>
            <person name="Schmutz J."/>
            <person name="Haiminen N."/>
            <person name="Iii D.L."/>
            <person name="Cornejo O."/>
            <person name="Findley S.D."/>
            <person name="Zheng P."/>
            <person name="Utro F."/>
            <person name="Royaert S."/>
            <person name="Saski C."/>
            <person name="Jenkins J."/>
            <person name="Podicheti R."/>
            <person name="Zhao M."/>
            <person name="Scheffler B.E."/>
            <person name="Stack J.C."/>
            <person name="Feltus F.A."/>
            <person name="Mustiga G.M."/>
            <person name="Amores F."/>
            <person name="Phillips W."/>
            <person name="Marelli J.P."/>
            <person name="May G.D."/>
            <person name="Shapiro H."/>
            <person name="Ma J."/>
            <person name="Bustamante C.D."/>
            <person name="Schnell R.J."/>
            <person name="Main D."/>
            <person name="Gilbert D."/>
            <person name="Parida L."/>
            <person name="Kuhn D.N."/>
        </authorList>
    </citation>
    <scope>NUCLEOTIDE SEQUENCE [LARGE SCALE GENOMIC DNA]</scope>
    <source>
        <strain evidence="5">cv. Matina 1-6</strain>
    </source>
</reference>
<dbReference type="EMBL" id="CM001885">
    <property type="protein sequence ID" value="EOY12988.1"/>
    <property type="molecule type" value="Genomic_DNA"/>
</dbReference>
<keyword evidence="2" id="KW-1133">Transmembrane helix</keyword>
<dbReference type="eggNOG" id="KOG0800">
    <property type="taxonomic scope" value="Eukaryota"/>
</dbReference>
<keyword evidence="2" id="KW-0472">Membrane</keyword>
<dbReference type="GO" id="GO:0016567">
    <property type="term" value="P:protein ubiquitination"/>
    <property type="evidence" value="ECO:0000318"/>
    <property type="project" value="GO_Central"/>
</dbReference>
<dbReference type="Gramene" id="EOY12988">
    <property type="protein sequence ID" value="EOY12988"/>
    <property type="gene ID" value="TCM_031493"/>
</dbReference>
<dbReference type="Gene3D" id="3.30.40.10">
    <property type="entry name" value="Zinc/RING finger domain, C3HC4 (zinc finger)"/>
    <property type="match status" value="2"/>
</dbReference>
<dbReference type="SUPFAM" id="SSF57850">
    <property type="entry name" value="RING/U-box"/>
    <property type="match status" value="2"/>
</dbReference>
<keyword evidence="5" id="KW-1185">Reference proteome</keyword>
<dbReference type="PANTHER" id="PTHR45676:SF182">
    <property type="entry name" value="RING-TYPE E3 UBIQUITIN TRANSFERASE"/>
    <property type="match status" value="1"/>
</dbReference>
<dbReference type="UniPathway" id="UPA00143"/>
<evidence type="ECO:0000313" key="4">
    <source>
        <dbReference type="EMBL" id="EOY12988.1"/>
    </source>
</evidence>
<name>A0A061F7X7_THECC</name>
<proteinExistence type="predicted"/>
<accession>A0A061F7X7</accession>
<dbReference type="GO" id="GO:0008270">
    <property type="term" value="F:zinc ion binding"/>
    <property type="evidence" value="ECO:0007669"/>
    <property type="project" value="UniProtKB-KW"/>
</dbReference>
<dbReference type="AlphaFoldDB" id="A0A061F7X7"/>
<keyword evidence="1" id="KW-0479">Metal-binding</keyword>
<dbReference type="OMA" id="KPCAEEW"/>
<organism evidence="4 5">
    <name type="scientific">Theobroma cacao</name>
    <name type="common">Cacao</name>
    <name type="synonym">Cocoa</name>
    <dbReference type="NCBI Taxonomy" id="3641"/>
    <lineage>
        <taxon>Eukaryota</taxon>
        <taxon>Viridiplantae</taxon>
        <taxon>Streptophyta</taxon>
        <taxon>Embryophyta</taxon>
        <taxon>Tracheophyta</taxon>
        <taxon>Spermatophyta</taxon>
        <taxon>Magnoliopsida</taxon>
        <taxon>eudicotyledons</taxon>
        <taxon>Gunneridae</taxon>
        <taxon>Pentapetalae</taxon>
        <taxon>rosids</taxon>
        <taxon>malvids</taxon>
        <taxon>Malvales</taxon>
        <taxon>Malvaceae</taxon>
        <taxon>Byttnerioideae</taxon>
        <taxon>Theobroma</taxon>
    </lineage>
</organism>
<evidence type="ECO:0000259" key="3">
    <source>
        <dbReference type="PROSITE" id="PS50089"/>
    </source>
</evidence>
<keyword evidence="1" id="KW-0863">Zinc-finger</keyword>
<evidence type="ECO:0000256" key="2">
    <source>
        <dbReference type="SAM" id="Phobius"/>
    </source>
</evidence>